<keyword evidence="4 9" id="KW-0479">Metal-binding</keyword>
<dbReference type="InterPro" id="IPR013154">
    <property type="entry name" value="ADH-like_N"/>
</dbReference>
<dbReference type="AlphaFoldDB" id="A0A2G3PN32"/>
<dbReference type="InterPro" id="IPR020843">
    <property type="entry name" value="ER"/>
</dbReference>
<dbReference type="EC" id="1.1.1.1" evidence="3"/>
<dbReference type="Pfam" id="PF08240">
    <property type="entry name" value="ADH_N"/>
    <property type="match status" value="1"/>
</dbReference>
<keyword evidence="6" id="KW-0560">Oxidoreductase</keyword>
<evidence type="ECO:0000313" key="12">
    <source>
        <dbReference type="Proteomes" id="UP000225108"/>
    </source>
</evidence>
<accession>A0A2G3PN32</accession>
<organism evidence="11 12">
    <name type="scientific">Williamsia marianensis</name>
    <dbReference type="NCBI Taxonomy" id="85044"/>
    <lineage>
        <taxon>Bacteria</taxon>
        <taxon>Bacillati</taxon>
        <taxon>Actinomycetota</taxon>
        <taxon>Actinomycetes</taxon>
        <taxon>Mycobacteriales</taxon>
        <taxon>Nocardiaceae</taxon>
        <taxon>Williamsia</taxon>
    </lineage>
</organism>
<dbReference type="GO" id="GO:0008270">
    <property type="term" value="F:zinc ion binding"/>
    <property type="evidence" value="ECO:0007669"/>
    <property type="project" value="InterPro"/>
</dbReference>
<dbReference type="RefSeq" id="WP_099383138.1">
    <property type="nucleotide sequence ID" value="NZ_PEBD01000008.1"/>
</dbReference>
<dbReference type="InterPro" id="IPR002328">
    <property type="entry name" value="ADH_Zn_CS"/>
</dbReference>
<comment type="similarity">
    <text evidence="2 9">Belongs to the zinc-containing alcohol dehydrogenase family.</text>
</comment>
<evidence type="ECO:0000256" key="2">
    <source>
        <dbReference type="ARBA" id="ARBA00008072"/>
    </source>
</evidence>
<comment type="cofactor">
    <cofactor evidence="1 9">
        <name>Zn(2+)</name>
        <dbReference type="ChEBI" id="CHEBI:29105"/>
    </cofactor>
</comment>
<dbReference type="GO" id="GO:0004022">
    <property type="term" value="F:alcohol dehydrogenase (NAD+) activity"/>
    <property type="evidence" value="ECO:0007669"/>
    <property type="project" value="UniProtKB-EC"/>
</dbReference>
<dbReference type="PROSITE" id="PS00059">
    <property type="entry name" value="ADH_ZINC"/>
    <property type="match status" value="1"/>
</dbReference>
<evidence type="ECO:0000259" key="10">
    <source>
        <dbReference type="SMART" id="SM00829"/>
    </source>
</evidence>
<feature type="domain" description="Enoyl reductase (ER)" evidence="10">
    <location>
        <begin position="10"/>
        <end position="342"/>
    </location>
</feature>
<dbReference type="SUPFAM" id="SSF50129">
    <property type="entry name" value="GroES-like"/>
    <property type="match status" value="1"/>
</dbReference>
<dbReference type="EMBL" id="PEBD01000008">
    <property type="protein sequence ID" value="PHV67143.1"/>
    <property type="molecule type" value="Genomic_DNA"/>
</dbReference>
<evidence type="ECO:0000256" key="3">
    <source>
        <dbReference type="ARBA" id="ARBA00013190"/>
    </source>
</evidence>
<dbReference type="Gene3D" id="3.90.180.10">
    <property type="entry name" value="Medium-chain alcohol dehydrogenases, catalytic domain"/>
    <property type="match status" value="1"/>
</dbReference>
<dbReference type="InterPro" id="IPR011032">
    <property type="entry name" value="GroES-like_sf"/>
</dbReference>
<dbReference type="InterPro" id="IPR036291">
    <property type="entry name" value="NAD(P)-bd_dom_sf"/>
</dbReference>
<dbReference type="Proteomes" id="UP000225108">
    <property type="component" value="Unassembled WGS sequence"/>
</dbReference>
<dbReference type="Pfam" id="PF00107">
    <property type="entry name" value="ADH_zinc_N"/>
    <property type="match status" value="1"/>
</dbReference>
<dbReference type="PANTHER" id="PTHR42940">
    <property type="entry name" value="ALCOHOL DEHYDROGENASE 1-RELATED"/>
    <property type="match status" value="1"/>
</dbReference>
<dbReference type="Gene3D" id="3.40.50.720">
    <property type="entry name" value="NAD(P)-binding Rossmann-like Domain"/>
    <property type="match status" value="1"/>
</dbReference>
<comment type="catalytic activity">
    <reaction evidence="8">
        <text>a primary alcohol + NAD(+) = an aldehyde + NADH + H(+)</text>
        <dbReference type="Rhea" id="RHEA:10736"/>
        <dbReference type="ChEBI" id="CHEBI:15378"/>
        <dbReference type="ChEBI" id="CHEBI:15734"/>
        <dbReference type="ChEBI" id="CHEBI:17478"/>
        <dbReference type="ChEBI" id="CHEBI:57540"/>
        <dbReference type="ChEBI" id="CHEBI:57945"/>
        <dbReference type="EC" id="1.1.1.1"/>
    </reaction>
</comment>
<reference evidence="11 12" key="1">
    <citation type="submission" date="2017-10" db="EMBL/GenBank/DDBJ databases">
        <title>The draft genome sequence of Williamsia sp. BULT 1.1 isolated from the semi-arid grassland soils from South Africa.</title>
        <authorList>
            <person name="Kabwe M.H."/>
            <person name="Govender N."/>
            <person name="Mutseka Lunga P."/>
            <person name="Vikram S."/>
            <person name="Makhalanyane T.P."/>
        </authorList>
    </citation>
    <scope>NUCLEOTIDE SEQUENCE [LARGE SCALE GENOMIC DNA]</scope>
    <source>
        <strain evidence="11 12">BULT 1.1</strain>
    </source>
</reference>
<evidence type="ECO:0000256" key="4">
    <source>
        <dbReference type="ARBA" id="ARBA00022723"/>
    </source>
</evidence>
<dbReference type="InterPro" id="IPR013149">
    <property type="entry name" value="ADH-like_C"/>
</dbReference>
<dbReference type="CDD" id="cd05284">
    <property type="entry name" value="arabinose_DH_like"/>
    <property type="match status" value="1"/>
</dbReference>
<keyword evidence="5 9" id="KW-0862">Zinc</keyword>
<evidence type="ECO:0000256" key="7">
    <source>
        <dbReference type="ARBA" id="ARBA00049164"/>
    </source>
</evidence>
<sequence length="344" mass="35638">MRAVQYRHIGKGPEVVEIDKPEPGPGQIRLRVTAAGLCHSDLGLMSRPADVYEYGLPLTLGHEGAGTVDKLGPGVSGIEVGESFAVYGPRGCGSCRVCSRGEENYCPHAAELGIKPPGLGEPGALADYMIVHDKRFLVPLAGLDPIKAVSLTDAGLTPYHAIRSSQGKLFPGAHAVVIGVGGLGHVAVQIIRAITGATVVAVDLDKDRLDMALDVGAHHALIAGDRTADEIRTLTGVAGAQVVFDFAGAQSTLDLATDVVSVDGCIQIVGIGGGSVTTGFGHTPLGVSVRAPYWGSRSELAEVLDLARAGLVEVHVEEFALEDAVDAYRKLAVGELLGRAVIVP</sequence>
<protein>
    <recommendedName>
        <fullName evidence="3">alcohol dehydrogenase</fullName>
        <ecNumber evidence="3">1.1.1.1</ecNumber>
    </recommendedName>
</protein>
<gene>
    <name evidence="11" type="ORF">CSW57_13150</name>
</gene>
<proteinExistence type="inferred from homology"/>
<evidence type="ECO:0000256" key="9">
    <source>
        <dbReference type="RuleBase" id="RU361277"/>
    </source>
</evidence>
<comment type="catalytic activity">
    <reaction evidence="7">
        <text>a secondary alcohol + NAD(+) = a ketone + NADH + H(+)</text>
        <dbReference type="Rhea" id="RHEA:10740"/>
        <dbReference type="ChEBI" id="CHEBI:15378"/>
        <dbReference type="ChEBI" id="CHEBI:17087"/>
        <dbReference type="ChEBI" id="CHEBI:35681"/>
        <dbReference type="ChEBI" id="CHEBI:57540"/>
        <dbReference type="ChEBI" id="CHEBI:57945"/>
        <dbReference type="EC" id="1.1.1.1"/>
    </reaction>
</comment>
<dbReference type="PANTHER" id="PTHR42940:SF8">
    <property type="entry name" value="VACUOLAR PROTEIN SORTING-ASSOCIATED PROTEIN 11"/>
    <property type="match status" value="1"/>
</dbReference>
<comment type="caution">
    <text evidence="11">The sequence shown here is derived from an EMBL/GenBank/DDBJ whole genome shotgun (WGS) entry which is preliminary data.</text>
</comment>
<evidence type="ECO:0000256" key="6">
    <source>
        <dbReference type="ARBA" id="ARBA00023002"/>
    </source>
</evidence>
<name>A0A2G3PN32_WILMA</name>
<evidence type="ECO:0000256" key="8">
    <source>
        <dbReference type="ARBA" id="ARBA00049243"/>
    </source>
</evidence>
<evidence type="ECO:0000313" key="11">
    <source>
        <dbReference type="EMBL" id="PHV67143.1"/>
    </source>
</evidence>
<dbReference type="SMART" id="SM00829">
    <property type="entry name" value="PKS_ER"/>
    <property type="match status" value="1"/>
</dbReference>
<evidence type="ECO:0000256" key="5">
    <source>
        <dbReference type="ARBA" id="ARBA00022833"/>
    </source>
</evidence>
<dbReference type="SUPFAM" id="SSF51735">
    <property type="entry name" value="NAD(P)-binding Rossmann-fold domains"/>
    <property type="match status" value="1"/>
</dbReference>
<evidence type="ECO:0000256" key="1">
    <source>
        <dbReference type="ARBA" id="ARBA00001947"/>
    </source>
</evidence>